<evidence type="ECO:0000313" key="2">
    <source>
        <dbReference type="Proteomes" id="UP000007437"/>
    </source>
</evidence>
<reference evidence="1 2" key="1">
    <citation type="journal article" date="2011" name="J. Bacteriol.">
        <title>Complete genome sequence of Burkholderia rhizoxinica, an endosymbiont of Rhizopus microsporus.</title>
        <authorList>
            <person name="Lackner G."/>
            <person name="Moebius N."/>
            <person name="Partida-Martinez L."/>
            <person name="Hertweck C."/>
        </authorList>
    </citation>
    <scope>NUCLEOTIDE SEQUENCE [LARGE SCALE GENOMIC DNA]</scope>
    <source>
        <strain evidence="2">DSM 19002 / CIP 109453 / HKI 454</strain>
    </source>
</reference>
<dbReference type="Proteomes" id="UP000007437">
    <property type="component" value="Chromosome"/>
</dbReference>
<dbReference type="KEGG" id="brh:RBRH_04132"/>
<accession>E5ASG0</accession>
<dbReference type="AlphaFoldDB" id="E5ASG0"/>
<dbReference type="HOGENOM" id="CLU_3395586_0_0_4"/>
<name>E5ASG0_MYCRK</name>
<sequence length="31" mass="3568">MVKLEVLAKYHTIKIIYLCNLTSMVTLLCNV</sequence>
<proteinExistence type="predicted"/>
<protein>
    <submittedName>
        <fullName evidence="1">Uncharacterized protein</fullName>
    </submittedName>
</protein>
<evidence type="ECO:0000313" key="1">
    <source>
        <dbReference type="EMBL" id="CBW75541.1"/>
    </source>
</evidence>
<organism evidence="1 2">
    <name type="scientific">Mycetohabitans rhizoxinica (strain DSM 19002 / CIP 109453 / HKI 454)</name>
    <name type="common">Paraburkholderia rhizoxinica</name>
    <dbReference type="NCBI Taxonomy" id="882378"/>
    <lineage>
        <taxon>Bacteria</taxon>
        <taxon>Pseudomonadati</taxon>
        <taxon>Pseudomonadota</taxon>
        <taxon>Betaproteobacteria</taxon>
        <taxon>Burkholderiales</taxon>
        <taxon>Burkholderiaceae</taxon>
        <taxon>Mycetohabitans</taxon>
    </lineage>
</organism>
<gene>
    <name evidence="1" type="ordered locus">RBRH_04132</name>
</gene>
<dbReference type="EMBL" id="FR687359">
    <property type="protein sequence ID" value="CBW75541.1"/>
    <property type="molecule type" value="Genomic_DNA"/>
</dbReference>
<dbReference type="STRING" id="882378.RBRH_04132"/>